<dbReference type="GO" id="GO:0004806">
    <property type="term" value="F:triacylglycerol lipase activity"/>
    <property type="evidence" value="ECO:0007669"/>
    <property type="project" value="TreeGrafter"/>
</dbReference>
<evidence type="ECO:0000313" key="3">
    <source>
        <dbReference type="Proteomes" id="UP000193083"/>
    </source>
</evidence>
<gene>
    <name evidence="2" type="ORF">SAMN02982922_3902</name>
</gene>
<dbReference type="PANTHER" id="PTHR43433">
    <property type="entry name" value="HYDROLASE, ALPHA/BETA FOLD FAMILY PROTEIN"/>
    <property type="match status" value="1"/>
</dbReference>
<feature type="domain" description="AB hydrolase-1" evidence="1">
    <location>
        <begin position="25"/>
        <end position="127"/>
    </location>
</feature>
<dbReference type="InterPro" id="IPR050471">
    <property type="entry name" value="AB_hydrolase"/>
</dbReference>
<dbReference type="OrthoDB" id="9804723at2"/>
<keyword evidence="3" id="KW-1185">Reference proteome</keyword>
<dbReference type="Pfam" id="PF00561">
    <property type="entry name" value="Abhydrolase_1"/>
    <property type="match status" value="1"/>
</dbReference>
<dbReference type="PRINTS" id="PR00111">
    <property type="entry name" value="ABHYDROLASE"/>
</dbReference>
<dbReference type="GO" id="GO:0046503">
    <property type="term" value="P:glycerolipid catabolic process"/>
    <property type="evidence" value="ECO:0007669"/>
    <property type="project" value="TreeGrafter"/>
</dbReference>
<reference evidence="2 3" key="1">
    <citation type="submission" date="2017-04" db="EMBL/GenBank/DDBJ databases">
        <authorList>
            <person name="Afonso C.L."/>
            <person name="Miller P.J."/>
            <person name="Scott M.A."/>
            <person name="Spackman E."/>
            <person name="Goraichik I."/>
            <person name="Dimitrov K.M."/>
            <person name="Suarez D.L."/>
            <person name="Swayne D.E."/>
        </authorList>
    </citation>
    <scope>NUCLEOTIDE SEQUENCE [LARGE SCALE GENOMIC DNA]</scope>
    <source>
        <strain evidence="2 3">B5P</strain>
    </source>
</reference>
<dbReference type="EMBL" id="FXBL01000004">
    <property type="protein sequence ID" value="SMH49355.1"/>
    <property type="molecule type" value="Genomic_DNA"/>
</dbReference>
<dbReference type="InterPro" id="IPR029058">
    <property type="entry name" value="AB_hydrolase_fold"/>
</dbReference>
<dbReference type="InterPro" id="IPR000073">
    <property type="entry name" value="AB_hydrolase_1"/>
</dbReference>
<evidence type="ECO:0000313" key="2">
    <source>
        <dbReference type="EMBL" id="SMH49355.1"/>
    </source>
</evidence>
<dbReference type="AlphaFoldDB" id="A0A1X7PES3"/>
<protein>
    <submittedName>
        <fullName evidence="2">Pimeloyl-ACP methyl ester carboxylesterase</fullName>
    </submittedName>
</protein>
<evidence type="ECO:0000259" key="1">
    <source>
        <dbReference type="Pfam" id="PF00561"/>
    </source>
</evidence>
<proteinExistence type="predicted"/>
<dbReference type="Gene3D" id="3.40.50.1820">
    <property type="entry name" value="alpha/beta hydrolase"/>
    <property type="match status" value="1"/>
</dbReference>
<dbReference type="SUPFAM" id="SSF53474">
    <property type="entry name" value="alpha/beta-Hydrolases"/>
    <property type="match status" value="1"/>
</dbReference>
<accession>A0A1X7PES3</accession>
<name>A0A1X7PES3_9HYPH</name>
<dbReference type="Proteomes" id="UP000193083">
    <property type="component" value="Unassembled WGS sequence"/>
</dbReference>
<dbReference type="RefSeq" id="WP_085465660.1">
    <property type="nucleotide sequence ID" value="NZ_FXBL01000004.1"/>
</dbReference>
<sequence>MHYFEHQGFRLAYIDQQPEEGSGEPILLIHGFASNVTVNWVNPGWVHDLRRAGYRVVAFDHRGHGKSSSSYDPADYTPSLMAGDAAALLDHLGIRRAHVMGYSMGARVSTFMALEHPERVATLILGGLGIGMIEGVGDWDPIAIALRVEDAATITHPRGKMFRSFADQTRSDRLALAACIETSRELVGAAEMARVTQPTLVAVGTKDDIAGSPHELADLMPDAEAFDVEGRDHMLAVGDRTFKKKAIEFLREHPL</sequence>
<dbReference type="PANTHER" id="PTHR43433:SF5">
    <property type="entry name" value="AB HYDROLASE-1 DOMAIN-CONTAINING PROTEIN"/>
    <property type="match status" value="1"/>
</dbReference>
<organism evidence="2 3">
    <name type="scientific">Mesorhizobium australicum</name>
    <dbReference type="NCBI Taxonomy" id="536018"/>
    <lineage>
        <taxon>Bacteria</taxon>
        <taxon>Pseudomonadati</taxon>
        <taxon>Pseudomonadota</taxon>
        <taxon>Alphaproteobacteria</taxon>
        <taxon>Hyphomicrobiales</taxon>
        <taxon>Phyllobacteriaceae</taxon>
        <taxon>Mesorhizobium</taxon>
    </lineage>
</organism>